<dbReference type="GO" id="GO:0009637">
    <property type="term" value="P:response to blue light"/>
    <property type="evidence" value="ECO:0007669"/>
    <property type="project" value="UniProtKB-ARBA"/>
</dbReference>
<dbReference type="Gene3D" id="3.30.450.20">
    <property type="entry name" value="PAS domain"/>
    <property type="match status" value="2"/>
</dbReference>
<dbReference type="InterPro" id="IPR000014">
    <property type="entry name" value="PAS"/>
</dbReference>
<sequence length="396" mass="44003">MEPQLGLIEKSFDLRYSDLVREALDELPDCFTITDPCICGHPIVFASKGFLKMVGYSKDEVIGRNGRIFQGPDTDRRSVMEIREAIREEKAIEISLLNYRKDGTPFWMLFQMCPVFSKEDGRVINFVGVQVPILRKLRLSGNGSEMSLHEAGSGARETVFRCCRREVCSDSILELGRASCLESVSSNDDREVDISEPCEASELEKTKASTAISNILSVLTHYSELTGRLVCRKRYCLSGNGQLGASLNICLGRIKQSFVLTDALVPDMPIVYASEGFLKLTGYARHEVLGRNCRVLSGTDTDPTTQFQIVAFKILVFLPYILLAASRKDRTSFWNFLHISPVRNASGKVAFFVGIQIDDRCKNHETNGLSPEMRQLSVVGAVKVAIRSLSMGASTS</sequence>
<dbReference type="NCBIfam" id="TIGR00229">
    <property type="entry name" value="sensory_box"/>
    <property type="match status" value="2"/>
</dbReference>
<evidence type="ECO:0000256" key="5">
    <source>
        <dbReference type="ARBA" id="ARBA00022991"/>
    </source>
</evidence>
<keyword evidence="6" id="KW-0675">Receptor</keyword>
<dbReference type="Pfam" id="PF13426">
    <property type="entry name" value="PAS_9"/>
    <property type="match status" value="2"/>
</dbReference>
<keyword evidence="5" id="KW-0157">Chromophore</keyword>
<dbReference type="PROSITE" id="PS50112">
    <property type="entry name" value="PAS"/>
    <property type="match status" value="2"/>
</dbReference>
<evidence type="ECO:0000313" key="9">
    <source>
        <dbReference type="EMBL" id="KAL0385700.1"/>
    </source>
</evidence>
<dbReference type="PANTHER" id="PTHR47429">
    <property type="entry name" value="PROTEIN TWIN LOV 1"/>
    <property type="match status" value="1"/>
</dbReference>
<gene>
    <name evidence="9" type="ORF">Sradi_2964300</name>
</gene>
<dbReference type="EMBL" id="JACGWJ010000012">
    <property type="protein sequence ID" value="KAL0385700.1"/>
    <property type="molecule type" value="Genomic_DNA"/>
</dbReference>
<dbReference type="GO" id="GO:0009881">
    <property type="term" value="F:photoreceptor activity"/>
    <property type="evidence" value="ECO:0007669"/>
    <property type="project" value="UniProtKB-KW"/>
</dbReference>
<feature type="domain" description="PAS" evidence="7">
    <location>
        <begin position="270"/>
        <end position="292"/>
    </location>
</feature>
<evidence type="ECO:0000256" key="1">
    <source>
        <dbReference type="ARBA" id="ARBA00022543"/>
    </source>
</evidence>
<reference evidence="9" key="1">
    <citation type="submission" date="2020-06" db="EMBL/GenBank/DDBJ databases">
        <authorList>
            <person name="Li T."/>
            <person name="Hu X."/>
            <person name="Zhang T."/>
            <person name="Song X."/>
            <person name="Zhang H."/>
            <person name="Dai N."/>
            <person name="Sheng W."/>
            <person name="Hou X."/>
            <person name="Wei L."/>
        </authorList>
    </citation>
    <scope>NUCLEOTIDE SEQUENCE</scope>
    <source>
        <strain evidence="9">G02</strain>
        <tissue evidence="9">Leaf</tissue>
    </source>
</reference>
<reference evidence="9" key="2">
    <citation type="journal article" date="2024" name="Plant">
        <title>Genomic evolution and insights into agronomic trait innovations of Sesamum species.</title>
        <authorList>
            <person name="Miao H."/>
            <person name="Wang L."/>
            <person name="Qu L."/>
            <person name="Liu H."/>
            <person name="Sun Y."/>
            <person name="Le M."/>
            <person name="Wang Q."/>
            <person name="Wei S."/>
            <person name="Zheng Y."/>
            <person name="Lin W."/>
            <person name="Duan Y."/>
            <person name="Cao H."/>
            <person name="Xiong S."/>
            <person name="Wang X."/>
            <person name="Wei L."/>
            <person name="Li C."/>
            <person name="Ma Q."/>
            <person name="Ju M."/>
            <person name="Zhao R."/>
            <person name="Li G."/>
            <person name="Mu C."/>
            <person name="Tian Q."/>
            <person name="Mei H."/>
            <person name="Zhang T."/>
            <person name="Gao T."/>
            <person name="Zhang H."/>
        </authorList>
    </citation>
    <scope>NUCLEOTIDE SEQUENCE</scope>
    <source>
        <strain evidence="9">G02</strain>
    </source>
</reference>
<evidence type="ECO:0000256" key="2">
    <source>
        <dbReference type="ARBA" id="ARBA00022606"/>
    </source>
</evidence>
<dbReference type="InterPro" id="IPR035965">
    <property type="entry name" value="PAS-like_dom_sf"/>
</dbReference>
<organism evidence="9">
    <name type="scientific">Sesamum radiatum</name>
    <name type="common">Black benniseed</name>
    <dbReference type="NCBI Taxonomy" id="300843"/>
    <lineage>
        <taxon>Eukaryota</taxon>
        <taxon>Viridiplantae</taxon>
        <taxon>Streptophyta</taxon>
        <taxon>Embryophyta</taxon>
        <taxon>Tracheophyta</taxon>
        <taxon>Spermatophyta</taxon>
        <taxon>Magnoliopsida</taxon>
        <taxon>eudicotyledons</taxon>
        <taxon>Gunneridae</taxon>
        <taxon>Pentapetalae</taxon>
        <taxon>asterids</taxon>
        <taxon>lamiids</taxon>
        <taxon>Lamiales</taxon>
        <taxon>Pedaliaceae</taxon>
        <taxon>Sesamum</taxon>
    </lineage>
</organism>
<dbReference type="InterPro" id="IPR001610">
    <property type="entry name" value="PAC"/>
</dbReference>
<keyword evidence="1" id="KW-0600">Photoreceptor protein</keyword>
<dbReference type="SMART" id="SM00086">
    <property type="entry name" value="PAC"/>
    <property type="match status" value="2"/>
</dbReference>
<keyword evidence="4" id="KW-0288">FMN</keyword>
<accession>A0AAW2RZA0</accession>
<proteinExistence type="predicted"/>
<dbReference type="AlphaFoldDB" id="A0AAW2RZA0"/>
<dbReference type="InterPro" id="IPR000700">
    <property type="entry name" value="PAS-assoc_C"/>
</dbReference>
<dbReference type="GO" id="GO:0005634">
    <property type="term" value="C:nucleus"/>
    <property type="evidence" value="ECO:0007669"/>
    <property type="project" value="TreeGrafter"/>
</dbReference>
<keyword evidence="2" id="KW-0716">Sensory transduction</keyword>
<name>A0AAW2RZA0_SESRA</name>
<feature type="domain" description="PAS" evidence="7">
    <location>
        <begin position="16"/>
        <end position="89"/>
    </location>
</feature>
<dbReference type="CDD" id="cd00130">
    <property type="entry name" value="PAS"/>
    <property type="match status" value="2"/>
</dbReference>
<dbReference type="PANTHER" id="PTHR47429:SF2">
    <property type="entry name" value="PROTEIN TWIN LOV 1"/>
    <property type="match status" value="1"/>
</dbReference>
<feature type="domain" description="PAC" evidence="8">
    <location>
        <begin position="90"/>
        <end position="145"/>
    </location>
</feature>
<evidence type="ECO:0000256" key="4">
    <source>
        <dbReference type="ARBA" id="ARBA00022643"/>
    </source>
</evidence>
<comment type="caution">
    <text evidence="9">The sequence shown here is derived from an EMBL/GenBank/DDBJ whole genome shotgun (WGS) entry which is preliminary data.</text>
</comment>
<evidence type="ECO:0000256" key="6">
    <source>
        <dbReference type="ARBA" id="ARBA00023170"/>
    </source>
</evidence>
<dbReference type="SUPFAM" id="SSF55785">
    <property type="entry name" value="PYP-like sensor domain (PAS domain)"/>
    <property type="match status" value="2"/>
</dbReference>
<dbReference type="FunFam" id="3.30.450.20:FF:000153">
    <property type="entry name" value="Protein TWIN LOV 1 isoform D"/>
    <property type="match status" value="1"/>
</dbReference>
<keyword evidence="3" id="KW-0285">Flavoprotein</keyword>
<dbReference type="PROSITE" id="PS50113">
    <property type="entry name" value="PAC"/>
    <property type="match status" value="1"/>
</dbReference>
<evidence type="ECO:0000259" key="7">
    <source>
        <dbReference type="PROSITE" id="PS50112"/>
    </source>
</evidence>
<evidence type="ECO:0000256" key="3">
    <source>
        <dbReference type="ARBA" id="ARBA00022630"/>
    </source>
</evidence>
<evidence type="ECO:0000259" key="8">
    <source>
        <dbReference type="PROSITE" id="PS50113"/>
    </source>
</evidence>
<protein>
    <submittedName>
        <fullName evidence="9">Protein TWIN LOV 1</fullName>
    </submittedName>
</protein>